<evidence type="ECO:0000313" key="2">
    <source>
        <dbReference type="EMBL" id="CCH90657.1"/>
    </source>
</evidence>
<feature type="region of interest" description="Disordered" evidence="1">
    <location>
        <begin position="28"/>
        <end position="69"/>
    </location>
</feature>
<dbReference type="STRING" id="477641.MODMU_5282"/>
<gene>
    <name evidence="2" type="ordered locus">MODMU_5282</name>
</gene>
<evidence type="ECO:0000313" key="3">
    <source>
        <dbReference type="Proteomes" id="UP000006461"/>
    </source>
</evidence>
<dbReference type="EMBL" id="FO203431">
    <property type="protein sequence ID" value="CCH90657.1"/>
    <property type="molecule type" value="Genomic_DNA"/>
</dbReference>
<dbReference type="HOGENOM" id="CLU_2771344_0_0_11"/>
<protein>
    <submittedName>
        <fullName evidence="2">Uncharacterized protein</fullName>
    </submittedName>
</protein>
<proteinExistence type="predicted"/>
<name>I4F4U4_MODI5</name>
<organism evidence="2 3">
    <name type="scientific">Modestobacter italicus (strain DSM 44449 / CECT 9708 / BC 501)</name>
    <dbReference type="NCBI Taxonomy" id="2732864"/>
    <lineage>
        <taxon>Bacteria</taxon>
        <taxon>Bacillati</taxon>
        <taxon>Actinomycetota</taxon>
        <taxon>Actinomycetes</taxon>
        <taxon>Geodermatophilales</taxon>
        <taxon>Geodermatophilaceae</taxon>
        <taxon>Modestobacter</taxon>
    </lineage>
</organism>
<evidence type="ECO:0000256" key="1">
    <source>
        <dbReference type="SAM" id="MobiDB-lite"/>
    </source>
</evidence>
<accession>I4F4U4</accession>
<dbReference type="Proteomes" id="UP000006461">
    <property type="component" value="Chromosome"/>
</dbReference>
<dbReference type="KEGG" id="mmar:MODMU_5282"/>
<keyword evidence="3" id="KW-1185">Reference proteome</keyword>
<reference evidence="2 3" key="1">
    <citation type="journal article" date="2012" name="J. Bacteriol.">
        <title>Genome Sequence of Radiation-Resistant Modestobacter marinus Strain BC501, a Representative Actinobacterium That Thrives on Calcareous Stone Surfaces.</title>
        <authorList>
            <person name="Normand P."/>
            <person name="Gury J."/>
            <person name="Pujic P."/>
            <person name="Chouaia B."/>
            <person name="Crotti E."/>
            <person name="Brusetti L."/>
            <person name="Daffonchio D."/>
            <person name="Vacherie B."/>
            <person name="Barbe V."/>
            <person name="Medigue C."/>
            <person name="Calteau A."/>
            <person name="Ghodhbane-Gtari F."/>
            <person name="Essoussi I."/>
            <person name="Nouioui I."/>
            <person name="Abbassi-Ghozzi I."/>
            <person name="Gtari M."/>
        </authorList>
    </citation>
    <scope>NUCLEOTIDE SEQUENCE [LARGE SCALE GENOMIC DNA]</scope>
    <source>
        <strain evidence="3">BC 501</strain>
    </source>
</reference>
<feature type="compositionally biased region" description="Pro residues" evidence="1">
    <location>
        <begin position="59"/>
        <end position="69"/>
    </location>
</feature>
<sequence length="69" mass="7599">MTARRGNLPVRNRLWAIEGRSAVGWRAGCVLDGPQPRRESPGGNPRRSPWQSSPAPTSSRPPAPRPTTW</sequence>
<dbReference type="AlphaFoldDB" id="I4F4U4"/>